<sequence length="180" mass="19170">MTAAGMVQEMTRAHPPLHLSVRALAWAAAAALAGAACNSDDREQFPGSTSGTTEIDPTEVPTFTTAEPMDTTSEPPPPPSPKTCRSAIFCAVQCAIKIPNPTPPEFDWQSCFFTDCLDEINYVEWLKLFDLTECVVGVCSASPACMDGGDSDDCNACYLQKLSATNPPTPECVDQANACK</sequence>
<evidence type="ECO:0000256" key="1">
    <source>
        <dbReference type="SAM" id="MobiDB-lite"/>
    </source>
</evidence>
<dbReference type="RefSeq" id="WP_272086097.1">
    <property type="nucleotide sequence ID" value="NZ_JAQNDL010000001.1"/>
</dbReference>
<protein>
    <recommendedName>
        <fullName evidence="4">Lipoprotein</fullName>
    </recommendedName>
</protein>
<comment type="caution">
    <text evidence="2">The sequence shown here is derived from an EMBL/GenBank/DDBJ whole genome shotgun (WGS) entry which is preliminary data.</text>
</comment>
<feature type="compositionally biased region" description="Polar residues" evidence="1">
    <location>
        <begin position="46"/>
        <end position="73"/>
    </location>
</feature>
<evidence type="ECO:0008006" key="4">
    <source>
        <dbReference type="Google" id="ProtNLM"/>
    </source>
</evidence>
<proteinExistence type="predicted"/>
<dbReference type="EMBL" id="JAQNDL010000001">
    <property type="protein sequence ID" value="MDC0717613.1"/>
    <property type="molecule type" value="Genomic_DNA"/>
</dbReference>
<name>A0ABT5DWS9_9BACT</name>
<evidence type="ECO:0000313" key="3">
    <source>
        <dbReference type="Proteomes" id="UP001221686"/>
    </source>
</evidence>
<keyword evidence="3" id="KW-1185">Reference proteome</keyword>
<feature type="region of interest" description="Disordered" evidence="1">
    <location>
        <begin position="39"/>
        <end position="81"/>
    </location>
</feature>
<evidence type="ECO:0000313" key="2">
    <source>
        <dbReference type="EMBL" id="MDC0717613.1"/>
    </source>
</evidence>
<dbReference type="Proteomes" id="UP001221686">
    <property type="component" value="Unassembled WGS sequence"/>
</dbReference>
<accession>A0ABT5DWS9</accession>
<organism evidence="2 3">
    <name type="scientific">Nannocystis bainbridge</name>
    <dbReference type="NCBI Taxonomy" id="2995303"/>
    <lineage>
        <taxon>Bacteria</taxon>
        <taxon>Pseudomonadati</taxon>
        <taxon>Myxococcota</taxon>
        <taxon>Polyangia</taxon>
        <taxon>Nannocystales</taxon>
        <taxon>Nannocystaceae</taxon>
        <taxon>Nannocystis</taxon>
    </lineage>
</organism>
<reference evidence="2 3" key="1">
    <citation type="submission" date="2022-11" db="EMBL/GenBank/DDBJ databases">
        <title>Minimal conservation of predation-associated metabolite biosynthetic gene clusters underscores biosynthetic potential of Myxococcota including descriptions for ten novel species: Archangium lansinium sp. nov., Myxococcus landrumus sp. nov., Nannocystis bai.</title>
        <authorList>
            <person name="Ahearne A."/>
            <person name="Stevens C."/>
            <person name="Dowd S."/>
        </authorList>
    </citation>
    <scope>NUCLEOTIDE SEQUENCE [LARGE SCALE GENOMIC DNA]</scope>
    <source>
        <strain evidence="2 3">BB15-2</strain>
    </source>
</reference>
<gene>
    <name evidence="2" type="ORF">POL25_11965</name>
</gene>